<evidence type="ECO:0000256" key="1">
    <source>
        <dbReference type="ARBA" id="ARBA00007447"/>
    </source>
</evidence>
<dbReference type="GO" id="GO:0006508">
    <property type="term" value="P:proteolysis"/>
    <property type="evidence" value="ECO:0007669"/>
    <property type="project" value="UniProtKB-KW"/>
</dbReference>
<dbReference type="Gene3D" id="2.40.70.10">
    <property type="entry name" value="Acid Proteases"/>
    <property type="match status" value="2"/>
</dbReference>
<evidence type="ECO:0000313" key="7">
    <source>
        <dbReference type="Proteomes" id="UP000094526"/>
    </source>
</evidence>
<feature type="compositionally biased region" description="Polar residues" evidence="2">
    <location>
        <begin position="666"/>
        <end position="687"/>
    </location>
</feature>
<evidence type="ECO:0000259" key="5">
    <source>
        <dbReference type="PROSITE" id="PS51767"/>
    </source>
</evidence>
<keyword evidence="4" id="KW-0732">Signal</keyword>
<feature type="domain" description="Peptidase A1" evidence="5">
    <location>
        <begin position="58"/>
        <end position="412"/>
    </location>
</feature>
<dbReference type="InterPro" id="IPR021109">
    <property type="entry name" value="Peptidase_aspartic_dom_sf"/>
</dbReference>
<dbReference type="SUPFAM" id="SSF50630">
    <property type="entry name" value="Acid proteases"/>
    <property type="match status" value="1"/>
</dbReference>
<dbReference type="InterPro" id="IPR001461">
    <property type="entry name" value="Aspartic_peptidase_A1"/>
</dbReference>
<evidence type="ECO:0000313" key="6">
    <source>
        <dbReference type="EMBL" id="OCT44704.1"/>
    </source>
</evidence>
<dbReference type="PROSITE" id="PS51767">
    <property type="entry name" value="PEPTIDASE_A1"/>
    <property type="match status" value="1"/>
</dbReference>
<sequence>MTRSTQHGGIMPASHSLASNRLIALVVLFSLSSIGAGEPAPIVATTSTDFFGYDGLWSAISIRVGSPEQYVYVLPSTLSQETWVVGLAGCDGTTICENKRGGLFAANESVSFIPEGLYELNFNPQLGNTGLGYYGLDVVCLDDTASVPDQIVAVVNSTAYWVGSLGLGVQNTRFSGSENISPLLSSLIEKRNDIPSRSYGYTAGASYRLKGVPASLTLGGVDANRFVPNGMSFSLSQDYAPIVAVNSISLSSSAESLPSNWNSNPQTLLDSSQADLFTIDSSTPFLWLPEAACDAFASALNLTYDETLQTYLFPSDRSSSPETLSAWNLTFKFTLSNLPGSSSQIELSLPYDAFNLQLTYPFPNLAANFTSAPTNYFPLRKAANSTQYTIGRAFLQEAYLIVDYERSNFSVSQAVFTMDAVSNVNLLSISRPAGSTWPGPEGSGSGLSTGAKIGIGVAAGLGALVTLALIWFFCVRKKRSSASPGPEKEKAKRRTLLGRSERNPDSQTTVSELLGDKRQPTEVPADSSASRFELSGHTPIEMPAGPVSPSFFQGSDGTPRASALMRNDPRRPAELEQQNAADKAAEAAASERSGSPVPPYSPAEINHRFSNSVSPYSVRNSRAFGTVSSDEQGISPVGHSRQSSNSNSRSMPSPVSPEMASRSRNHLSSGEGSLTSPVASASHNSLLVPQLGARPPSRSPSTGSRFVEEGLSTVAEERATSPPPPARLKTNGPRFSWEQ</sequence>
<feature type="compositionally biased region" description="Low complexity" evidence="2">
    <location>
        <begin position="640"/>
        <end position="657"/>
    </location>
</feature>
<organism evidence="6 7">
    <name type="scientific">Cladophialophora carrionii</name>
    <dbReference type="NCBI Taxonomy" id="86049"/>
    <lineage>
        <taxon>Eukaryota</taxon>
        <taxon>Fungi</taxon>
        <taxon>Dikarya</taxon>
        <taxon>Ascomycota</taxon>
        <taxon>Pezizomycotina</taxon>
        <taxon>Eurotiomycetes</taxon>
        <taxon>Chaetothyriomycetidae</taxon>
        <taxon>Chaetothyriales</taxon>
        <taxon>Herpotrichiellaceae</taxon>
        <taxon>Cladophialophora</taxon>
    </lineage>
</organism>
<keyword evidence="3" id="KW-1133">Transmembrane helix</keyword>
<accession>A0A1C1C839</accession>
<dbReference type="AlphaFoldDB" id="A0A1C1C839"/>
<protein>
    <submittedName>
        <fullName evidence="6">Eukaryotic aspartyl protease family protein</fullName>
    </submittedName>
</protein>
<dbReference type="InterPro" id="IPR033121">
    <property type="entry name" value="PEPTIDASE_A1"/>
</dbReference>
<dbReference type="Pfam" id="PF00026">
    <property type="entry name" value="Asp"/>
    <property type="match status" value="1"/>
</dbReference>
<evidence type="ECO:0000256" key="3">
    <source>
        <dbReference type="SAM" id="Phobius"/>
    </source>
</evidence>
<evidence type="ECO:0000256" key="2">
    <source>
        <dbReference type="SAM" id="MobiDB-lite"/>
    </source>
</evidence>
<feature type="chain" id="PRO_5008650645" evidence="4">
    <location>
        <begin position="38"/>
        <end position="739"/>
    </location>
</feature>
<dbReference type="PANTHER" id="PTHR47966:SF51">
    <property type="entry name" value="BETA-SITE APP-CLEAVING ENZYME, ISOFORM A-RELATED"/>
    <property type="match status" value="1"/>
</dbReference>
<dbReference type="GO" id="GO:0000324">
    <property type="term" value="C:fungal-type vacuole"/>
    <property type="evidence" value="ECO:0007669"/>
    <property type="project" value="TreeGrafter"/>
</dbReference>
<dbReference type="Proteomes" id="UP000094526">
    <property type="component" value="Unassembled WGS sequence"/>
</dbReference>
<keyword evidence="6" id="KW-0378">Hydrolase</keyword>
<feature type="transmembrane region" description="Helical" evidence="3">
    <location>
        <begin position="453"/>
        <end position="474"/>
    </location>
</feature>
<reference evidence="7" key="1">
    <citation type="submission" date="2015-07" db="EMBL/GenBank/DDBJ databases">
        <authorList>
            <person name="Teixeira M.M."/>
            <person name="Souza R.C."/>
            <person name="Almeida L.G."/>
            <person name="Vicente V.A."/>
            <person name="de Hoog S."/>
            <person name="Bocca A.L."/>
            <person name="de Almeida S.R."/>
            <person name="Vasconcelos A.T."/>
            <person name="Felipe M.S."/>
        </authorList>
    </citation>
    <scope>NUCLEOTIDE SEQUENCE [LARGE SCALE GENOMIC DNA]</scope>
    <source>
        <strain evidence="7">KSF</strain>
    </source>
</reference>
<keyword evidence="7" id="KW-1185">Reference proteome</keyword>
<dbReference type="OrthoDB" id="4074350at2759"/>
<dbReference type="STRING" id="86049.A0A1C1C839"/>
<dbReference type="EMBL" id="LGRB01000020">
    <property type="protein sequence ID" value="OCT44704.1"/>
    <property type="molecule type" value="Genomic_DNA"/>
</dbReference>
<feature type="compositionally biased region" description="Polar residues" evidence="2">
    <location>
        <begin position="608"/>
        <end position="620"/>
    </location>
</feature>
<comment type="caution">
    <text evidence="6">The sequence shown here is derived from an EMBL/GenBank/DDBJ whole genome shotgun (WGS) entry which is preliminary data.</text>
</comment>
<keyword evidence="6" id="KW-0645">Protease</keyword>
<proteinExistence type="inferred from homology"/>
<name>A0A1C1C839_9EURO</name>
<feature type="signal peptide" evidence="4">
    <location>
        <begin position="1"/>
        <end position="37"/>
    </location>
</feature>
<feature type="region of interest" description="Disordered" evidence="2">
    <location>
        <begin position="480"/>
        <end position="739"/>
    </location>
</feature>
<dbReference type="PANTHER" id="PTHR47966">
    <property type="entry name" value="BETA-SITE APP-CLEAVING ENZYME, ISOFORM A-RELATED"/>
    <property type="match status" value="1"/>
</dbReference>
<feature type="compositionally biased region" description="Low complexity" evidence="2">
    <location>
        <begin position="694"/>
        <end position="705"/>
    </location>
</feature>
<keyword evidence="3" id="KW-0472">Membrane</keyword>
<evidence type="ECO:0000256" key="4">
    <source>
        <dbReference type="SAM" id="SignalP"/>
    </source>
</evidence>
<dbReference type="VEuPathDB" id="FungiDB:G647_07384"/>
<dbReference type="VEuPathDB" id="FungiDB:CLCR_05528"/>
<dbReference type="eggNOG" id="ENOG502RV5I">
    <property type="taxonomic scope" value="Eukaryota"/>
</dbReference>
<comment type="similarity">
    <text evidence="1">Belongs to the peptidase A1 family.</text>
</comment>
<dbReference type="GO" id="GO:0004190">
    <property type="term" value="F:aspartic-type endopeptidase activity"/>
    <property type="evidence" value="ECO:0007669"/>
    <property type="project" value="InterPro"/>
</dbReference>
<dbReference type="InterPro" id="IPR034164">
    <property type="entry name" value="Pepsin-like_dom"/>
</dbReference>
<gene>
    <name evidence="6" type="ORF">CLCR_05528</name>
</gene>
<dbReference type="CDD" id="cd05471">
    <property type="entry name" value="pepsin_like"/>
    <property type="match status" value="1"/>
</dbReference>
<keyword evidence="3" id="KW-0812">Transmembrane</keyword>